<dbReference type="Pfam" id="PF13041">
    <property type="entry name" value="PPR_2"/>
    <property type="match status" value="3"/>
</dbReference>
<proteinExistence type="predicted"/>
<protein>
    <recommendedName>
        <fullName evidence="6">Pentacotripeptide-repeat region of PRORP domain-containing protein</fullName>
    </recommendedName>
</protein>
<dbReference type="AlphaFoldDB" id="A0A813HSF4"/>
<dbReference type="InterPro" id="IPR002885">
    <property type="entry name" value="PPR_rpt"/>
</dbReference>
<feature type="repeat" description="PPR" evidence="2">
    <location>
        <begin position="819"/>
        <end position="853"/>
    </location>
</feature>
<dbReference type="PANTHER" id="PTHR47447">
    <property type="entry name" value="OS03G0856100 PROTEIN"/>
    <property type="match status" value="1"/>
</dbReference>
<evidence type="ECO:0000256" key="3">
    <source>
        <dbReference type="SAM" id="MobiDB-lite"/>
    </source>
</evidence>
<feature type="repeat" description="PPR" evidence="2">
    <location>
        <begin position="427"/>
        <end position="461"/>
    </location>
</feature>
<reference evidence="4" key="1">
    <citation type="submission" date="2021-02" db="EMBL/GenBank/DDBJ databases">
        <authorList>
            <person name="Dougan E. K."/>
            <person name="Rhodes N."/>
            <person name="Thang M."/>
            <person name="Chan C."/>
        </authorList>
    </citation>
    <scope>NUCLEOTIDE SEQUENCE</scope>
</reference>
<gene>
    <name evidence="4" type="ORF">PGLA2088_LOCUS2096</name>
</gene>
<comment type="caution">
    <text evidence="4">The sequence shown here is derived from an EMBL/GenBank/DDBJ whole genome shotgun (WGS) entry which is preliminary data.</text>
</comment>
<name>A0A813HSF4_POLGL</name>
<organism evidence="4 5">
    <name type="scientific">Polarella glacialis</name>
    <name type="common">Dinoflagellate</name>
    <dbReference type="NCBI Taxonomy" id="89957"/>
    <lineage>
        <taxon>Eukaryota</taxon>
        <taxon>Sar</taxon>
        <taxon>Alveolata</taxon>
        <taxon>Dinophyceae</taxon>
        <taxon>Suessiales</taxon>
        <taxon>Suessiaceae</taxon>
        <taxon>Polarella</taxon>
    </lineage>
</organism>
<dbReference type="Proteomes" id="UP000626109">
    <property type="component" value="Unassembled WGS sequence"/>
</dbReference>
<dbReference type="Gene3D" id="1.25.40.10">
    <property type="entry name" value="Tetratricopeptide repeat domain"/>
    <property type="match status" value="5"/>
</dbReference>
<feature type="repeat" description="PPR" evidence="2">
    <location>
        <begin position="462"/>
        <end position="496"/>
    </location>
</feature>
<feature type="repeat" description="PPR" evidence="2">
    <location>
        <begin position="393"/>
        <end position="423"/>
    </location>
</feature>
<feature type="repeat" description="PPR" evidence="2">
    <location>
        <begin position="712"/>
        <end position="746"/>
    </location>
</feature>
<dbReference type="InterPro" id="IPR011990">
    <property type="entry name" value="TPR-like_helical_dom_sf"/>
</dbReference>
<feature type="repeat" description="PPR" evidence="2">
    <location>
        <begin position="748"/>
        <end position="782"/>
    </location>
</feature>
<evidence type="ECO:0000256" key="1">
    <source>
        <dbReference type="ARBA" id="ARBA00022737"/>
    </source>
</evidence>
<accession>A0A813HSF4</accession>
<feature type="repeat" description="PPR" evidence="2">
    <location>
        <begin position="569"/>
        <end position="603"/>
    </location>
</feature>
<dbReference type="Pfam" id="PF01535">
    <property type="entry name" value="PPR"/>
    <property type="match status" value="4"/>
</dbReference>
<evidence type="ECO:0000313" key="4">
    <source>
        <dbReference type="EMBL" id="CAE8640322.1"/>
    </source>
</evidence>
<feature type="repeat" description="PPR" evidence="2">
    <location>
        <begin position="642"/>
        <end position="676"/>
    </location>
</feature>
<evidence type="ECO:0008006" key="6">
    <source>
        <dbReference type="Google" id="ProtNLM"/>
    </source>
</evidence>
<dbReference type="NCBIfam" id="TIGR00756">
    <property type="entry name" value="PPR"/>
    <property type="match status" value="8"/>
</dbReference>
<sequence>MSELRSAVKANNGLLGAVSALPAALLRDDALELLGCSLELLRELGQPTDSACYAGLMAGQLRRRDYAGVVATAEKVPAETVTPRMHAMLAAAHAQCGQLLKSLNHLALVPTPAENGRCPLVPSAAAKILGLAVQEGQLTAVANELLRLQARLEEQSFTELLTVEARKGVMACKELLEAGSALGLPKSHSGYQALTTALASAADAPGLVSLVEELETLQQHAPEPLALTLLEACQAVRAEGVKLLPRVLALHRASCTGGSARTKVLSSACGMLFSCDEATEACNFYEREMMALGLKKGGSWPEPALTEMLLRAATEQGRDQLVKCLTEHASALEQSAAAAGTTQAVVRTGVALSNGDPFLQKSLAMMKSMAKERDLAGATAVFKRLQDSGATLRPQVYNCFLDACVQCSDVEAALQLFEEMKRLCYVDVVSYNTVLKAFLSCGRMVEARALVKEMSTRGLAANKVTYNELLNAKVVAGDRKGMWAIVEEMQASGVKASFITCSILLKSLTRNSTPWDIERVMDLIDKAEDAMDEVLFTSIIEACIRIKQINMLVDVLKRYRCKGIFAKLSSQTYGSMIKAFGEAGHVNQVRDLWAEMQDHSAKPTAITIGCIVEALVINNYGDEALEFVHQQLESEDRRRMINTVVYSTVLKGFAVAKRIDKVLAVYKEMRDAGIACNTITYNTMLDACAKLNSMEKAAKLLEDMRELKVEPDIITYSTILKGYCISGDLDRAFFVLEEMKRDGQLRPDEIMYNSIMDGCAKQNRVEDALEILEEMKAAGIRPTNFTLSILVKMLGHARRLPMALQMVEELSSKFRFKPNVQVYTCLVHACVQNRRLEKALAIHETMVGEGCPTDDKFYAVLAKGCLQLHQPMKVIEVIRAAYRLPGTSLGCPARVVGVDSRTLQDICSKLRNCGAEEQEALQQLTAELEKHGVHLGAGDGGSSSGRQGVSSQGGGGGRVAVGPSRDWRNGGR</sequence>
<evidence type="ECO:0000256" key="2">
    <source>
        <dbReference type="PROSITE-ProRule" id="PRU00708"/>
    </source>
</evidence>
<feature type="region of interest" description="Disordered" evidence="3">
    <location>
        <begin position="933"/>
        <end position="972"/>
    </location>
</feature>
<keyword evidence="1" id="KW-0677">Repeat</keyword>
<dbReference type="PROSITE" id="PS51375">
    <property type="entry name" value="PPR"/>
    <property type="match status" value="9"/>
</dbReference>
<evidence type="ECO:0000313" key="5">
    <source>
        <dbReference type="Proteomes" id="UP000626109"/>
    </source>
</evidence>
<dbReference type="PANTHER" id="PTHR47447:SF28">
    <property type="entry name" value="PENTACOTRIPEPTIDE-REPEAT REGION OF PRORP DOMAIN-CONTAINING PROTEIN"/>
    <property type="match status" value="1"/>
</dbReference>
<feature type="repeat" description="PPR" evidence="2">
    <location>
        <begin position="677"/>
        <end position="711"/>
    </location>
</feature>
<dbReference type="EMBL" id="CAJNNW010001678">
    <property type="protein sequence ID" value="CAE8640322.1"/>
    <property type="molecule type" value="Genomic_DNA"/>
</dbReference>